<evidence type="ECO:0000313" key="9">
    <source>
        <dbReference type="EMBL" id="CCM02976.1"/>
    </source>
</evidence>
<keyword evidence="10" id="KW-1185">Reference proteome</keyword>
<evidence type="ECO:0000256" key="6">
    <source>
        <dbReference type="ARBA" id="ARBA00023136"/>
    </source>
</evidence>
<evidence type="ECO:0000256" key="3">
    <source>
        <dbReference type="ARBA" id="ARBA00022475"/>
    </source>
</evidence>
<feature type="transmembrane region" description="Helical" evidence="7">
    <location>
        <begin position="500"/>
        <end position="526"/>
    </location>
</feature>
<reference evidence="9 10" key="1">
    <citation type="journal article" date="2012" name="Appl. Environ. Microbiol.">
        <title>Short-read sequencing for genomic analysis of the brown rot fungus Fibroporia radiculosa.</title>
        <authorList>
            <person name="Tang J.D."/>
            <person name="Perkins A.D."/>
            <person name="Sonstegard T.S."/>
            <person name="Schroeder S.G."/>
            <person name="Burgess S.C."/>
            <person name="Diehl S.V."/>
        </authorList>
    </citation>
    <scope>NUCLEOTIDE SEQUENCE [LARGE SCALE GENOMIC DNA]</scope>
    <source>
        <strain evidence="9 10">TFFH 294</strain>
    </source>
</reference>
<dbReference type="RefSeq" id="XP_012182259.1">
    <property type="nucleotide sequence ID" value="XM_012326869.1"/>
</dbReference>
<gene>
    <name evidence="9" type="ORF">FIBRA_05091</name>
</gene>
<evidence type="ECO:0000256" key="4">
    <source>
        <dbReference type="ARBA" id="ARBA00022692"/>
    </source>
</evidence>
<dbReference type="Proteomes" id="UP000006352">
    <property type="component" value="Unassembled WGS sequence"/>
</dbReference>
<feature type="transmembrane region" description="Helical" evidence="7">
    <location>
        <begin position="276"/>
        <end position="301"/>
    </location>
</feature>
<feature type="transmembrane region" description="Helical" evidence="7">
    <location>
        <begin position="62"/>
        <end position="85"/>
    </location>
</feature>
<dbReference type="InParanoid" id="J4IAI6"/>
<feature type="transmembrane region" description="Helical" evidence="7">
    <location>
        <begin position="222"/>
        <end position="246"/>
    </location>
</feature>
<protein>
    <recommendedName>
        <fullName evidence="8">Citrate transporter-like domain-containing protein</fullName>
    </recommendedName>
</protein>
<dbReference type="GO" id="GO:0055085">
    <property type="term" value="P:transmembrane transport"/>
    <property type="evidence" value="ECO:0007669"/>
    <property type="project" value="InterPro"/>
</dbReference>
<feature type="transmembrane region" description="Helical" evidence="7">
    <location>
        <begin position="547"/>
        <end position="569"/>
    </location>
</feature>
<organism evidence="9 10">
    <name type="scientific">Fibroporia radiculosa</name>
    <dbReference type="NCBI Taxonomy" id="599839"/>
    <lineage>
        <taxon>Eukaryota</taxon>
        <taxon>Fungi</taxon>
        <taxon>Dikarya</taxon>
        <taxon>Basidiomycota</taxon>
        <taxon>Agaricomycotina</taxon>
        <taxon>Agaricomycetes</taxon>
        <taxon>Polyporales</taxon>
        <taxon>Fibroporiaceae</taxon>
        <taxon>Fibroporia</taxon>
    </lineage>
</organism>
<keyword evidence="4 7" id="KW-0812">Transmembrane</keyword>
<evidence type="ECO:0000256" key="5">
    <source>
        <dbReference type="ARBA" id="ARBA00022989"/>
    </source>
</evidence>
<dbReference type="GO" id="GO:0005886">
    <property type="term" value="C:plasma membrane"/>
    <property type="evidence" value="ECO:0007669"/>
    <property type="project" value="UniProtKB-SubCell"/>
</dbReference>
<evidence type="ECO:0000256" key="7">
    <source>
        <dbReference type="SAM" id="Phobius"/>
    </source>
</evidence>
<feature type="transmembrane region" description="Helical" evidence="7">
    <location>
        <begin position="408"/>
        <end position="426"/>
    </location>
</feature>
<dbReference type="HOGENOM" id="CLU_017834_0_0_1"/>
<feature type="transmembrane region" description="Helical" evidence="7">
    <location>
        <begin position="105"/>
        <end position="128"/>
    </location>
</feature>
<dbReference type="AlphaFoldDB" id="J4IAI6"/>
<dbReference type="PANTHER" id="PTHR43302">
    <property type="entry name" value="TRANSPORTER ARSB-RELATED"/>
    <property type="match status" value="1"/>
</dbReference>
<keyword evidence="3" id="KW-1003">Cell membrane</keyword>
<dbReference type="PANTHER" id="PTHR43302:SF5">
    <property type="entry name" value="TRANSPORTER ARSB-RELATED"/>
    <property type="match status" value="1"/>
</dbReference>
<keyword evidence="2" id="KW-0813">Transport</keyword>
<keyword evidence="5 7" id="KW-1133">Transmembrane helix</keyword>
<dbReference type="OrthoDB" id="442352at2759"/>
<dbReference type="Pfam" id="PF03600">
    <property type="entry name" value="CitMHS"/>
    <property type="match status" value="1"/>
</dbReference>
<feature type="transmembrane region" description="Helical" evidence="7">
    <location>
        <begin position="12"/>
        <end position="32"/>
    </location>
</feature>
<proteinExistence type="predicted"/>
<name>J4IAI6_9APHY</name>
<dbReference type="STRING" id="599839.J4IAI6"/>
<feature type="domain" description="Citrate transporter-like" evidence="8">
    <location>
        <begin position="50"/>
        <end position="321"/>
    </location>
</feature>
<keyword evidence="6 7" id="KW-0472">Membrane</keyword>
<feature type="transmembrane region" description="Helical" evidence="7">
    <location>
        <begin position="447"/>
        <end position="480"/>
    </location>
</feature>
<accession>J4IAI6</accession>
<evidence type="ECO:0000313" key="10">
    <source>
        <dbReference type="Proteomes" id="UP000006352"/>
    </source>
</evidence>
<dbReference type="GeneID" id="24097887"/>
<evidence type="ECO:0000259" key="8">
    <source>
        <dbReference type="Pfam" id="PF03600"/>
    </source>
</evidence>
<dbReference type="InterPro" id="IPR004680">
    <property type="entry name" value="Cit_transptr-like_dom"/>
</dbReference>
<comment type="subcellular location">
    <subcellularLocation>
        <location evidence="1">Cell membrane</location>
        <topology evidence="1">Multi-pass membrane protein</topology>
    </subcellularLocation>
</comment>
<evidence type="ECO:0000256" key="1">
    <source>
        <dbReference type="ARBA" id="ARBA00004651"/>
    </source>
</evidence>
<feature type="transmembrane region" description="Helical" evidence="7">
    <location>
        <begin position="185"/>
        <end position="202"/>
    </location>
</feature>
<feature type="transmembrane region" description="Helical" evidence="7">
    <location>
        <begin position="148"/>
        <end position="173"/>
    </location>
</feature>
<sequence>MASGINVGDWRAILVLVFFLFSNAAVIFPVRIPVPHTILSKARAALVALGIVTPRTEPLKRAFFPLNFISAPLLSVLVLLASGAINGAVVRDGIVGANGVKPLDIMALFISLAYLSISLDATGLLRFLAFWVVQKGGSSGRKLFTSLYAFFLVCGVIVGNDPVILSGTAFLAYLTRVSGIVNPTAWIFSQFAAANMASVVLVSSNPTNLVLSGAFSLSFTTYTAHCILPFLGAAISVYPILILGLFRSRDLIPRSINLDPTVVDDMGDTLVDKKGAIFGSALLLVTLSVLVGTSTIGVPVWEVTVPPAVVMLLRDTHHDWARRSRILRNGVQTPQAVHGGTDRTKFDGPVILRGEIEVENLSVPFVSRSYSVQEEQGRAPMTLSTIATKYTHRFSTTFPTVTAVARRLPISLLPFAFLMFILVQGLSTQGWVEVLAQWWAAWVDKIGVLGAIGGMGFIACIFCNVCGTNIGATILLARVIQVWISGGTGESLNPRSREGAIYALALGSNYGAITLTFSASLAGLLWRRILQQKGIHVRPMQFLRINFLIALTAMLVSSAVLVGQVYVIYRNN</sequence>
<dbReference type="EMBL" id="HE797096">
    <property type="protein sequence ID" value="CCM02976.1"/>
    <property type="molecule type" value="Genomic_DNA"/>
</dbReference>
<evidence type="ECO:0000256" key="2">
    <source>
        <dbReference type="ARBA" id="ARBA00022448"/>
    </source>
</evidence>